<evidence type="ECO:0000256" key="1">
    <source>
        <dbReference type="SAM" id="Phobius"/>
    </source>
</evidence>
<dbReference type="Proteomes" id="UP001596022">
    <property type="component" value="Unassembled WGS sequence"/>
</dbReference>
<keyword evidence="3" id="KW-1185">Reference proteome</keyword>
<feature type="transmembrane region" description="Helical" evidence="1">
    <location>
        <begin position="31"/>
        <end position="47"/>
    </location>
</feature>
<evidence type="ECO:0000313" key="2">
    <source>
        <dbReference type="EMBL" id="MFC4618664.1"/>
    </source>
</evidence>
<dbReference type="EMBL" id="JBHSFW010000002">
    <property type="protein sequence ID" value="MFC4618664.1"/>
    <property type="molecule type" value="Genomic_DNA"/>
</dbReference>
<reference evidence="3" key="1">
    <citation type="journal article" date="2019" name="Int. J. Syst. Evol. Microbiol.">
        <title>The Global Catalogue of Microorganisms (GCM) 10K type strain sequencing project: providing services to taxonomists for standard genome sequencing and annotation.</title>
        <authorList>
            <consortium name="The Broad Institute Genomics Platform"/>
            <consortium name="The Broad Institute Genome Sequencing Center for Infectious Disease"/>
            <person name="Wu L."/>
            <person name="Ma J."/>
        </authorList>
    </citation>
    <scope>NUCLEOTIDE SEQUENCE [LARGE SCALE GENOMIC DNA]</scope>
    <source>
        <strain evidence="3">CGMCC 1.16306</strain>
    </source>
</reference>
<proteinExistence type="predicted"/>
<feature type="transmembrane region" description="Helical" evidence="1">
    <location>
        <begin position="6"/>
        <end position="24"/>
    </location>
</feature>
<name>A0ABV9GNA8_9BACL</name>
<gene>
    <name evidence="2" type="ORF">ACFO4N_07930</name>
</gene>
<evidence type="ECO:0008006" key="4">
    <source>
        <dbReference type="Google" id="ProtNLM"/>
    </source>
</evidence>
<evidence type="ECO:0000313" key="3">
    <source>
        <dbReference type="Proteomes" id="UP001596022"/>
    </source>
</evidence>
<keyword evidence="1" id="KW-1133">Transmembrane helix</keyword>
<organism evidence="2 3">
    <name type="scientific">Camelliibacillus cellulosilyticus</name>
    <dbReference type="NCBI Taxonomy" id="2174486"/>
    <lineage>
        <taxon>Bacteria</taxon>
        <taxon>Bacillati</taxon>
        <taxon>Bacillota</taxon>
        <taxon>Bacilli</taxon>
        <taxon>Bacillales</taxon>
        <taxon>Sporolactobacillaceae</taxon>
        <taxon>Camelliibacillus</taxon>
    </lineage>
</organism>
<keyword evidence="1" id="KW-0812">Transmembrane</keyword>
<dbReference type="RefSeq" id="WP_376845706.1">
    <property type="nucleotide sequence ID" value="NZ_JBHSFW010000002.1"/>
</dbReference>
<feature type="transmembrane region" description="Helical" evidence="1">
    <location>
        <begin position="53"/>
        <end position="71"/>
    </location>
</feature>
<accession>A0ABV9GNA8</accession>
<sequence length="82" mass="8624">MEAYDVALIPIITGLVAVFTQLGLRKKFAPIVSLVLGLLIGIFYVYPGDIKGGILVGIMLGLSATGLYSGAKNTKELVKGEN</sequence>
<comment type="caution">
    <text evidence="2">The sequence shown here is derived from an EMBL/GenBank/DDBJ whole genome shotgun (WGS) entry which is preliminary data.</text>
</comment>
<keyword evidence="1" id="KW-0472">Membrane</keyword>
<protein>
    <recommendedName>
        <fullName evidence="4">Holin</fullName>
    </recommendedName>
</protein>